<dbReference type="GeneID" id="27898822"/>
<dbReference type="OrthoDB" id="3833019at2759"/>
<evidence type="ECO:0000313" key="2">
    <source>
        <dbReference type="EMBL" id="EMF08621.1"/>
    </source>
</evidence>
<gene>
    <name evidence="2" type="ORF">SEPMUDRAFT_121396</name>
</gene>
<feature type="region of interest" description="Disordered" evidence="1">
    <location>
        <begin position="1"/>
        <end position="32"/>
    </location>
</feature>
<evidence type="ECO:0000313" key="3">
    <source>
        <dbReference type="Proteomes" id="UP000016931"/>
    </source>
</evidence>
<sequence>MSAQADVEMQYQAPTQMDPAATSDTSSTAQKTCAKEQPKRTFLGMRGGGIIFDLCACFICCECRGENVEFKHSLSTSADS</sequence>
<dbReference type="eggNOG" id="ENOG502TAXQ">
    <property type="taxonomic scope" value="Eukaryota"/>
</dbReference>
<reference evidence="2 3" key="1">
    <citation type="journal article" date="2012" name="PLoS Pathog.">
        <title>Diverse lifestyles and strategies of plant pathogenesis encoded in the genomes of eighteen Dothideomycetes fungi.</title>
        <authorList>
            <person name="Ohm R.A."/>
            <person name="Feau N."/>
            <person name="Henrissat B."/>
            <person name="Schoch C.L."/>
            <person name="Horwitz B.A."/>
            <person name="Barry K.W."/>
            <person name="Condon B.J."/>
            <person name="Copeland A.C."/>
            <person name="Dhillon B."/>
            <person name="Glaser F."/>
            <person name="Hesse C.N."/>
            <person name="Kosti I."/>
            <person name="LaButti K."/>
            <person name="Lindquist E.A."/>
            <person name="Lucas S."/>
            <person name="Salamov A.A."/>
            <person name="Bradshaw R.E."/>
            <person name="Ciuffetti L."/>
            <person name="Hamelin R.C."/>
            <person name="Kema G.H.J."/>
            <person name="Lawrence C."/>
            <person name="Scott J.A."/>
            <person name="Spatafora J.W."/>
            <person name="Turgeon B.G."/>
            <person name="de Wit P.J.G.M."/>
            <person name="Zhong S."/>
            <person name="Goodwin S.B."/>
            <person name="Grigoriev I.V."/>
        </authorList>
    </citation>
    <scope>NUCLEOTIDE SEQUENCE [LARGE SCALE GENOMIC DNA]</scope>
    <source>
        <strain evidence="2 3">SO2202</strain>
    </source>
</reference>
<feature type="compositionally biased region" description="Polar residues" evidence="1">
    <location>
        <begin position="22"/>
        <end position="31"/>
    </location>
</feature>
<evidence type="ECO:0000256" key="1">
    <source>
        <dbReference type="SAM" id="MobiDB-lite"/>
    </source>
</evidence>
<dbReference type="HOGENOM" id="CLU_2591319_0_0_1"/>
<dbReference type="RefSeq" id="XP_016756742.1">
    <property type="nucleotide sequence ID" value="XM_016901685.1"/>
</dbReference>
<protein>
    <submittedName>
        <fullName evidence="2">Uncharacterized protein</fullName>
    </submittedName>
</protein>
<organism evidence="2 3">
    <name type="scientific">Sphaerulina musiva (strain SO2202)</name>
    <name type="common">Poplar stem canker fungus</name>
    <name type="synonym">Septoria musiva</name>
    <dbReference type="NCBI Taxonomy" id="692275"/>
    <lineage>
        <taxon>Eukaryota</taxon>
        <taxon>Fungi</taxon>
        <taxon>Dikarya</taxon>
        <taxon>Ascomycota</taxon>
        <taxon>Pezizomycotina</taxon>
        <taxon>Dothideomycetes</taxon>
        <taxon>Dothideomycetidae</taxon>
        <taxon>Mycosphaerellales</taxon>
        <taxon>Mycosphaerellaceae</taxon>
        <taxon>Sphaerulina</taxon>
    </lineage>
</organism>
<accession>M3CY59</accession>
<dbReference type="EMBL" id="KB456271">
    <property type="protein sequence ID" value="EMF08621.1"/>
    <property type="molecule type" value="Genomic_DNA"/>
</dbReference>
<dbReference type="Proteomes" id="UP000016931">
    <property type="component" value="Unassembled WGS sequence"/>
</dbReference>
<proteinExistence type="predicted"/>
<dbReference type="OMA" id="FICCECR"/>
<keyword evidence="3" id="KW-1185">Reference proteome</keyword>
<name>M3CY59_SPHMS</name>
<dbReference type="AlphaFoldDB" id="M3CY59"/>